<evidence type="ECO:0000313" key="2">
    <source>
        <dbReference type="EMBL" id="KAA1418779.1"/>
    </source>
</evidence>
<feature type="compositionally biased region" description="Basic and acidic residues" evidence="1">
    <location>
        <begin position="233"/>
        <end position="249"/>
    </location>
</feature>
<name>A0A5B1LGI6_9ACTN</name>
<evidence type="ECO:0008006" key="4">
    <source>
        <dbReference type="Google" id="ProtNLM"/>
    </source>
</evidence>
<reference evidence="2 3" key="2">
    <citation type="submission" date="2019-09" db="EMBL/GenBank/DDBJ databases">
        <authorList>
            <person name="Jin C."/>
        </authorList>
    </citation>
    <scope>NUCLEOTIDE SEQUENCE [LARGE SCALE GENOMIC DNA]</scope>
    <source>
        <strain evidence="2 3">BN130099</strain>
    </source>
</reference>
<keyword evidence="3" id="KW-1185">Reference proteome</keyword>
<reference evidence="2 3" key="1">
    <citation type="submission" date="2019-09" db="EMBL/GenBank/DDBJ databases">
        <title>Nocardioides panacisoli sp. nov., isolated from the soil of a ginseng field.</title>
        <authorList>
            <person name="Cho C."/>
        </authorList>
    </citation>
    <scope>NUCLEOTIDE SEQUENCE [LARGE SCALE GENOMIC DNA]</scope>
    <source>
        <strain evidence="2 3">BN130099</strain>
    </source>
</reference>
<dbReference type="Gene3D" id="3.40.50.300">
    <property type="entry name" value="P-loop containing nucleotide triphosphate hydrolases"/>
    <property type="match status" value="1"/>
</dbReference>
<dbReference type="Pfam" id="PF13469">
    <property type="entry name" value="Sulfotransfer_3"/>
    <property type="match status" value="1"/>
</dbReference>
<dbReference type="AlphaFoldDB" id="A0A5B1LGI6"/>
<gene>
    <name evidence="2" type="ORF">F0U44_09825</name>
</gene>
<evidence type="ECO:0000313" key="3">
    <source>
        <dbReference type="Proteomes" id="UP000325003"/>
    </source>
</evidence>
<accession>A0A5B1LGI6</accession>
<protein>
    <recommendedName>
        <fullName evidence="4">Sulfotransferase family protein</fullName>
    </recommendedName>
</protein>
<dbReference type="EMBL" id="VUJV01000003">
    <property type="protein sequence ID" value="KAA1418779.1"/>
    <property type="molecule type" value="Genomic_DNA"/>
</dbReference>
<proteinExistence type="predicted"/>
<dbReference type="RefSeq" id="WP_149728119.1">
    <property type="nucleotide sequence ID" value="NZ_VUJV01000003.1"/>
</dbReference>
<sequence length="249" mass="27729">MDYVFVVTYGRSGSTLVQGMLNAMPRTLVRGENGLYVQHLFRAWQAADEIRQKRKGAGAKSSSNAFFGINALTRGRFVRSAQRLVVGGMLGSEDAKDFDRLGFKEVEWHHLTAEETEPFFAWLEEVCPDAKYVLNTRDVETVLGSGFWQRRDTDESVRAIERVVEIQDFLRASRPDRVLDTRYEVITGEDKAASDAAMEALATFVLGGCDAALLDALRATLEVGHGPNPFGKSRKDQKPGHESDEQPEA</sequence>
<dbReference type="Proteomes" id="UP000325003">
    <property type="component" value="Unassembled WGS sequence"/>
</dbReference>
<dbReference type="SUPFAM" id="SSF52540">
    <property type="entry name" value="P-loop containing nucleoside triphosphate hydrolases"/>
    <property type="match status" value="1"/>
</dbReference>
<dbReference type="InterPro" id="IPR027417">
    <property type="entry name" value="P-loop_NTPase"/>
</dbReference>
<evidence type="ECO:0000256" key="1">
    <source>
        <dbReference type="SAM" id="MobiDB-lite"/>
    </source>
</evidence>
<organism evidence="2 3">
    <name type="scientific">Nocardioides humilatus</name>
    <dbReference type="NCBI Taxonomy" id="2607660"/>
    <lineage>
        <taxon>Bacteria</taxon>
        <taxon>Bacillati</taxon>
        <taxon>Actinomycetota</taxon>
        <taxon>Actinomycetes</taxon>
        <taxon>Propionibacteriales</taxon>
        <taxon>Nocardioidaceae</taxon>
        <taxon>Nocardioides</taxon>
    </lineage>
</organism>
<comment type="caution">
    <text evidence="2">The sequence shown here is derived from an EMBL/GenBank/DDBJ whole genome shotgun (WGS) entry which is preliminary data.</text>
</comment>
<feature type="region of interest" description="Disordered" evidence="1">
    <location>
        <begin position="225"/>
        <end position="249"/>
    </location>
</feature>